<comment type="similarity">
    <text evidence="4">Belongs to the serine esterase family.</text>
</comment>
<dbReference type="InterPro" id="IPR029058">
    <property type="entry name" value="AB_hydrolase_fold"/>
</dbReference>
<comment type="catalytic activity">
    <reaction evidence="4">
        <text>a 1-O-alkyl-2-acetyl-sn-glycero-3-phosphocholine + H2O = a 1-O-alkyl-sn-glycero-3-phosphocholine + acetate + H(+)</text>
        <dbReference type="Rhea" id="RHEA:17777"/>
        <dbReference type="ChEBI" id="CHEBI:15377"/>
        <dbReference type="ChEBI" id="CHEBI:15378"/>
        <dbReference type="ChEBI" id="CHEBI:30089"/>
        <dbReference type="ChEBI" id="CHEBI:30909"/>
        <dbReference type="ChEBI" id="CHEBI:36707"/>
        <dbReference type="EC" id="3.1.1.47"/>
    </reaction>
</comment>
<dbReference type="PIRSF" id="PIRSF018169">
    <property type="entry name" value="PAF_acetylhydrolase"/>
    <property type="match status" value="1"/>
</dbReference>
<evidence type="ECO:0000256" key="3">
    <source>
        <dbReference type="ARBA" id="ARBA00023098"/>
    </source>
</evidence>
<dbReference type="GO" id="GO:0016042">
    <property type="term" value="P:lipid catabolic process"/>
    <property type="evidence" value="ECO:0007669"/>
    <property type="project" value="UniProtKB-KW"/>
</dbReference>
<dbReference type="OrthoDB" id="2363873at2759"/>
<dbReference type="SUPFAM" id="SSF53474">
    <property type="entry name" value="alpha/beta-Hydrolases"/>
    <property type="match status" value="1"/>
</dbReference>
<protein>
    <recommendedName>
        <fullName evidence="4">Putative phospholipase</fullName>
        <ecNumber evidence="4">3.1.1.47</ecNumber>
    </recommendedName>
</protein>
<dbReference type="GO" id="GO:0003847">
    <property type="term" value="F:1-alkyl-2-acetylglycerophosphocholine esterase activity"/>
    <property type="evidence" value="ECO:0007669"/>
    <property type="project" value="UniProtKB-UniRule"/>
</dbReference>
<keyword evidence="3 4" id="KW-0443">Lipid metabolism</keyword>
<keyword evidence="8" id="KW-1185">Reference proteome</keyword>
<evidence type="ECO:0000313" key="7">
    <source>
        <dbReference type="EMBL" id="KAF2798374.1"/>
    </source>
</evidence>
<feature type="active site" description="Charge relay system" evidence="5">
    <location>
        <position position="426"/>
    </location>
</feature>
<accession>A0A6A6XQ57</accession>
<dbReference type="Gene3D" id="3.40.50.1820">
    <property type="entry name" value="alpha/beta hydrolase"/>
    <property type="match status" value="1"/>
</dbReference>
<dbReference type="EC" id="3.1.1.47" evidence="4"/>
<feature type="active site" description="Charge relay system" evidence="5">
    <location>
        <position position="365"/>
    </location>
</feature>
<dbReference type="PANTHER" id="PTHR10272:SF11">
    <property type="entry name" value="PHOSPHOLIPASE-RELATED"/>
    <property type="match status" value="1"/>
</dbReference>
<evidence type="ECO:0000256" key="2">
    <source>
        <dbReference type="ARBA" id="ARBA00022963"/>
    </source>
</evidence>
<dbReference type="EMBL" id="MU001785">
    <property type="protein sequence ID" value="KAF2798374.1"/>
    <property type="molecule type" value="Genomic_DNA"/>
</dbReference>
<feature type="compositionally biased region" description="Basic and acidic residues" evidence="6">
    <location>
        <begin position="490"/>
        <end position="502"/>
    </location>
</feature>
<dbReference type="InterPro" id="IPR016715">
    <property type="entry name" value="PAF_acetylhydro_eukaryote"/>
</dbReference>
<feature type="region of interest" description="Disordered" evidence="6">
    <location>
        <begin position="483"/>
        <end position="502"/>
    </location>
</feature>
<evidence type="ECO:0000256" key="1">
    <source>
        <dbReference type="ARBA" id="ARBA00022801"/>
    </source>
</evidence>
<dbReference type="PANTHER" id="PTHR10272">
    <property type="entry name" value="PLATELET-ACTIVATING FACTOR ACETYLHYDROLASE"/>
    <property type="match status" value="1"/>
</dbReference>
<evidence type="ECO:0000256" key="4">
    <source>
        <dbReference type="PIRNR" id="PIRNR018169"/>
    </source>
</evidence>
<organism evidence="7 8">
    <name type="scientific">Melanomma pulvis-pyrius CBS 109.77</name>
    <dbReference type="NCBI Taxonomy" id="1314802"/>
    <lineage>
        <taxon>Eukaryota</taxon>
        <taxon>Fungi</taxon>
        <taxon>Dikarya</taxon>
        <taxon>Ascomycota</taxon>
        <taxon>Pezizomycotina</taxon>
        <taxon>Dothideomycetes</taxon>
        <taxon>Pleosporomycetidae</taxon>
        <taxon>Pleosporales</taxon>
        <taxon>Melanommataceae</taxon>
        <taxon>Melanomma</taxon>
    </lineage>
</organism>
<dbReference type="AlphaFoldDB" id="A0A6A6XQ57"/>
<reference evidence="7" key="1">
    <citation type="journal article" date="2020" name="Stud. Mycol.">
        <title>101 Dothideomycetes genomes: a test case for predicting lifestyles and emergence of pathogens.</title>
        <authorList>
            <person name="Haridas S."/>
            <person name="Albert R."/>
            <person name="Binder M."/>
            <person name="Bloem J."/>
            <person name="Labutti K."/>
            <person name="Salamov A."/>
            <person name="Andreopoulos B."/>
            <person name="Baker S."/>
            <person name="Barry K."/>
            <person name="Bills G."/>
            <person name="Bluhm B."/>
            <person name="Cannon C."/>
            <person name="Castanera R."/>
            <person name="Culley D."/>
            <person name="Daum C."/>
            <person name="Ezra D."/>
            <person name="Gonzalez J."/>
            <person name="Henrissat B."/>
            <person name="Kuo A."/>
            <person name="Liang C."/>
            <person name="Lipzen A."/>
            <person name="Lutzoni F."/>
            <person name="Magnuson J."/>
            <person name="Mondo S."/>
            <person name="Nolan M."/>
            <person name="Ohm R."/>
            <person name="Pangilinan J."/>
            <person name="Park H.-J."/>
            <person name="Ramirez L."/>
            <person name="Alfaro M."/>
            <person name="Sun H."/>
            <person name="Tritt A."/>
            <person name="Yoshinaga Y."/>
            <person name="Zwiers L.-H."/>
            <person name="Turgeon B."/>
            <person name="Goodwin S."/>
            <person name="Spatafora J."/>
            <person name="Crous P."/>
            <person name="Grigoriev I."/>
        </authorList>
    </citation>
    <scope>NUCLEOTIDE SEQUENCE</scope>
    <source>
        <strain evidence="7">CBS 109.77</strain>
    </source>
</reference>
<evidence type="ECO:0000313" key="8">
    <source>
        <dbReference type="Proteomes" id="UP000799757"/>
    </source>
</evidence>
<keyword evidence="2 4" id="KW-0442">Lipid degradation</keyword>
<keyword evidence="1 4" id="KW-0378">Hydrolase</keyword>
<evidence type="ECO:0000256" key="5">
    <source>
        <dbReference type="PIRSR" id="PIRSR018169-1"/>
    </source>
</evidence>
<gene>
    <name evidence="7" type="ORF">K505DRAFT_321913</name>
</gene>
<proteinExistence type="inferred from homology"/>
<dbReference type="Proteomes" id="UP000799757">
    <property type="component" value="Unassembled WGS sequence"/>
</dbReference>
<sequence length="513" mass="56259">MFRLRRPPRFSSWRRLVFFGSAFLLFWIFVFSLTPLVFPLPEYTGPHRVGVLDVEVEVERRVIGEAVLRATGERAFELSTLAVTLYYPSVLPTSSPSIPRPIARPWLPQPISLIGRGYARIAGVTFPPFQSLFTFMLWLLGSKTVIPGTVGAPLLSREGKILVDESGGVSGLGRIFNLVSGKEKERGVGVGIMEEGTEEGRGALPCVVFTHGMAGMSQSYSHYLGSIASHGVVVAAVEHRDGSGPGSIIHFPDGKKRTVWHLKPQDFVSEPPITVADLQVAQLAFREAEIEETIRLFSLLNAGHGDLIPNRKPNSPRSTFPGFKNRLDMSAVTVVGHSYGATGALQALKNAPSEKMPINGAIMLDPGKGSGRLNKEIDVPILVMHSGEWTEKQVQFYGQGWHFDVVKKLVESTKKGWFMTLSGTAHPSCTDAPLIVPWIMKMVTRTTLHSKVALKEYIDVSVEFLSFLRNGDIRGVLKSDIMSPDGPLGDSDKRGKVKGKDGADWEVHVVPEK</sequence>
<evidence type="ECO:0000256" key="6">
    <source>
        <dbReference type="SAM" id="MobiDB-lite"/>
    </source>
</evidence>
<dbReference type="Pfam" id="PF03403">
    <property type="entry name" value="PAF-AH_p_II"/>
    <property type="match status" value="1"/>
</dbReference>
<feature type="active site" description="Nucleophile" evidence="5">
    <location>
        <position position="338"/>
    </location>
</feature>
<name>A0A6A6XQ57_9PLEO</name>